<name>A0A6U6N4X7_9DINO</name>
<feature type="region of interest" description="Disordered" evidence="1">
    <location>
        <begin position="1"/>
        <end position="23"/>
    </location>
</feature>
<dbReference type="EMBL" id="HBGW01045142">
    <property type="protein sequence ID" value="CAD9571920.1"/>
    <property type="molecule type" value="Transcribed_RNA"/>
</dbReference>
<reference evidence="2" key="1">
    <citation type="submission" date="2021-01" db="EMBL/GenBank/DDBJ databases">
        <authorList>
            <person name="Corre E."/>
            <person name="Pelletier E."/>
            <person name="Niang G."/>
            <person name="Scheremetjew M."/>
            <person name="Finn R."/>
            <person name="Kale V."/>
            <person name="Holt S."/>
            <person name="Cochrane G."/>
            <person name="Meng A."/>
            <person name="Brown T."/>
            <person name="Cohen L."/>
        </authorList>
    </citation>
    <scope>NUCLEOTIDE SEQUENCE</scope>
    <source>
        <strain evidence="2">RCC3387</strain>
    </source>
</reference>
<evidence type="ECO:0000313" key="2">
    <source>
        <dbReference type="EMBL" id="CAD9571920.1"/>
    </source>
</evidence>
<accession>A0A6U6N4X7</accession>
<gene>
    <name evidence="2" type="ORF">BRAN1462_LOCUS28655</name>
</gene>
<protein>
    <submittedName>
        <fullName evidence="2">Uncharacterized protein</fullName>
    </submittedName>
</protein>
<dbReference type="AlphaFoldDB" id="A0A6U6N4X7"/>
<organism evidence="2">
    <name type="scientific">Zooxanthella nutricula</name>
    <dbReference type="NCBI Taxonomy" id="1333877"/>
    <lineage>
        <taxon>Eukaryota</taxon>
        <taxon>Sar</taxon>
        <taxon>Alveolata</taxon>
        <taxon>Dinophyceae</taxon>
        <taxon>Peridiniales</taxon>
        <taxon>Peridiniales incertae sedis</taxon>
        <taxon>Zooxanthella</taxon>
    </lineage>
</organism>
<sequence>MRDDAPWAEPWETPEGGLRPEIVDQCREVARRTGARLPRSLSEARLVKNRVPRSKSDLLVRQGESLSSVYLTAALDIIERWACALRPKVPTQRLAEIIAKLVHAEEIEPPDTPLGAALRRMVPVPAQATVSEWPFLQDALELLRLRDRLDPTNVMNASVRGGDDMARLRSICGPVPVWEIPRRPMTTSSFASAVPRSAWPEARRHAHGPDLATLWCSGLSPKSQQVTSFRATRRGDFPPVGAARGICFASSLSLRQRAPLPRVE</sequence>
<proteinExistence type="predicted"/>
<evidence type="ECO:0000256" key="1">
    <source>
        <dbReference type="SAM" id="MobiDB-lite"/>
    </source>
</evidence>